<dbReference type="PANTHER" id="PTHR33525:SF6">
    <property type="entry name" value="HDOD DOMAIN-CONTAINING PROTEIN"/>
    <property type="match status" value="1"/>
</dbReference>
<dbReference type="InterPro" id="IPR052340">
    <property type="entry name" value="RNase_Y/CdgJ"/>
</dbReference>
<feature type="domain" description="HDOD" evidence="2">
    <location>
        <begin position="29"/>
        <end position="222"/>
    </location>
</feature>
<evidence type="ECO:0000313" key="3">
    <source>
        <dbReference type="EMBL" id="BAO29007.1"/>
    </source>
</evidence>
<dbReference type="HOGENOM" id="CLU_048246_2_1_4"/>
<dbReference type="Pfam" id="PF08668">
    <property type="entry name" value="HDOD"/>
    <property type="match status" value="1"/>
</dbReference>
<gene>
    <name evidence="3" type="ORF">SUTH_01207</name>
</gene>
<evidence type="ECO:0000259" key="2">
    <source>
        <dbReference type="PROSITE" id="PS51833"/>
    </source>
</evidence>
<evidence type="ECO:0000256" key="1">
    <source>
        <dbReference type="SAM" id="MobiDB-lite"/>
    </source>
</evidence>
<name>W0SDJ0_9PROT</name>
<keyword evidence="4" id="KW-1185">Reference proteome</keyword>
<organism evidence="3 4">
    <name type="scientific">Sulfuritalea hydrogenivorans sk43H</name>
    <dbReference type="NCBI Taxonomy" id="1223802"/>
    <lineage>
        <taxon>Bacteria</taxon>
        <taxon>Pseudomonadati</taxon>
        <taxon>Pseudomonadota</taxon>
        <taxon>Betaproteobacteria</taxon>
        <taxon>Nitrosomonadales</taxon>
        <taxon>Sterolibacteriaceae</taxon>
        <taxon>Sulfuritalea</taxon>
    </lineage>
</organism>
<dbReference type="Proteomes" id="UP000031637">
    <property type="component" value="Chromosome"/>
</dbReference>
<accession>W0SDJ0</accession>
<proteinExistence type="predicted"/>
<protein>
    <submittedName>
        <fullName evidence="3">Putative signal transduction protein</fullName>
    </submittedName>
</protein>
<dbReference type="PROSITE" id="PS51833">
    <property type="entry name" value="HDOD"/>
    <property type="match status" value="1"/>
</dbReference>
<dbReference type="EMBL" id="AP012547">
    <property type="protein sequence ID" value="BAO29007.1"/>
    <property type="molecule type" value="Genomic_DNA"/>
</dbReference>
<dbReference type="RefSeq" id="WP_041097874.1">
    <property type="nucleotide sequence ID" value="NZ_AP012547.1"/>
</dbReference>
<dbReference type="STRING" id="1223802.SUTH_01207"/>
<sequence>MRSTDDESTPPPPPSVDALLEGSLKDIGIPPRPTILDRISREMLQDEPDYKRLANVIGADVSLSAALIKTANSPFFGFRNRVRSVNEALMMLGLDVASRAIAGIILRKTFPNSLHLERFWDASARIARLSGWLAQHVGHNKLRPDDAYTFGLFRDAGIPVLLLRFPGYEKILARANSEDSRSFTAVEDAQLPTNHAMVGCLLAQSWWLPEELCLAIRHHHDTAVIETPSITPPLTSRYRIAMAQFAEHLVQRHTGLSHTHEWQKLGDGCLRLLDITEDDIDGILAEALPVIEAED</sequence>
<reference evidence="3 4" key="1">
    <citation type="journal article" date="2014" name="Syst. Appl. Microbiol.">
        <title>Complete genomes of freshwater sulfur oxidizers Sulfuricella denitrificans skB26 and Sulfuritalea hydrogenivorans sk43H: genetic insights into the sulfur oxidation pathway of betaproteobacteria.</title>
        <authorList>
            <person name="Watanabe T."/>
            <person name="Kojima H."/>
            <person name="Fukui M."/>
        </authorList>
    </citation>
    <scope>NUCLEOTIDE SEQUENCE [LARGE SCALE GENOMIC DNA]</scope>
    <source>
        <strain evidence="3">DSM22779</strain>
    </source>
</reference>
<dbReference type="Gene3D" id="1.10.3210.10">
    <property type="entry name" value="Hypothetical protein af1432"/>
    <property type="match status" value="1"/>
</dbReference>
<dbReference type="AlphaFoldDB" id="W0SDJ0"/>
<dbReference type="InterPro" id="IPR013976">
    <property type="entry name" value="HDOD"/>
</dbReference>
<dbReference type="SUPFAM" id="SSF109604">
    <property type="entry name" value="HD-domain/PDEase-like"/>
    <property type="match status" value="1"/>
</dbReference>
<feature type="region of interest" description="Disordered" evidence="1">
    <location>
        <begin position="1"/>
        <end position="26"/>
    </location>
</feature>
<evidence type="ECO:0000313" key="4">
    <source>
        <dbReference type="Proteomes" id="UP000031637"/>
    </source>
</evidence>
<dbReference type="KEGG" id="shd:SUTH_01207"/>
<dbReference type="OrthoDB" id="9784953at2"/>
<dbReference type="PANTHER" id="PTHR33525">
    <property type="match status" value="1"/>
</dbReference>